<keyword evidence="3" id="KW-1185">Reference proteome</keyword>
<dbReference type="Pfam" id="PF07796">
    <property type="entry name" value="DUF1638"/>
    <property type="match status" value="1"/>
</dbReference>
<comment type="caution">
    <text evidence="2">The sequence shown here is derived from an EMBL/GenBank/DDBJ whole genome shotgun (WGS) entry which is preliminary data.</text>
</comment>
<proteinExistence type="predicted"/>
<evidence type="ECO:0000313" key="3">
    <source>
        <dbReference type="Proteomes" id="UP000636888"/>
    </source>
</evidence>
<feature type="domain" description="DUF1638" evidence="1">
    <location>
        <begin position="43"/>
        <end position="195"/>
    </location>
</feature>
<dbReference type="AlphaFoldDB" id="A0A8J7JL53"/>
<dbReference type="Proteomes" id="UP000636888">
    <property type="component" value="Unassembled WGS sequence"/>
</dbReference>
<dbReference type="InterPro" id="IPR012437">
    <property type="entry name" value="DUF1638"/>
</dbReference>
<reference evidence="2" key="1">
    <citation type="submission" date="2020-12" db="EMBL/GenBank/DDBJ databases">
        <title>Geomonas sp. Red875, isolated from river sediment.</title>
        <authorList>
            <person name="Xu Z."/>
            <person name="Zhang Z."/>
            <person name="Masuda Y."/>
            <person name="Itoh H."/>
            <person name="Senoo K."/>
        </authorList>
    </citation>
    <scope>NUCLEOTIDE SEQUENCE</scope>
    <source>
        <strain evidence="2">Red875</strain>
    </source>
</reference>
<dbReference type="RefSeq" id="WP_199383352.1">
    <property type="nucleotide sequence ID" value="NZ_JAEMHM010000005.1"/>
</dbReference>
<gene>
    <name evidence="2" type="ORF">JFN93_07290</name>
</gene>
<sequence length="214" mass="23651">MTSPVDQNGSGKGSRLILVACGILQREITVLIEQNRWPVDPLFLDAELHSDLPKLGASLQAILKAYPDREKIVFYGACHPRMDLMLAEAGALRTAGQNCAAILLGKERFQQELAEGACFLLEEWARRWEPIVFATLGTTKLPVIRQVFRESGRHYLLALSTPCSGDYHHDAAEAALLVGLPLRWLDVGLEHLEAALAEVVESKLARVTETARRS</sequence>
<evidence type="ECO:0000313" key="2">
    <source>
        <dbReference type="EMBL" id="MBJ6724505.1"/>
    </source>
</evidence>
<dbReference type="EMBL" id="JAEMHM010000005">
    <property type="protein sequence ID" value="MBJ6724505.1"/>
    <property type="molecule type" value="Genomic_DNA"/>
</dbReference>
<accession>A0A8J7JL53</accession>
<protein>
    <submittedName>
        <fullName evidence="2">DUF1638 domain-containing protein</fullName>
    </submittedName>
</protein>
<name>A0A8J7JL53_9BACT</name>
<organism evidence="2 3">
    <name type="scientific">Geomesophilobacter sediminis</name>
    <dbReference type="NCBI Taxonomy" id="2798584"/>
    <lineage>
        <taxon>Bacteria</taxon>
        <taxon>Pseudomonadati</taxon>
        <taxon>Thermodesulfobacteriota</taxon>
        <taxon>Desulfuromonadia</taxon>
        <taxon>Geobacterales</taxon>
        <taxon>Geobacteraceae</taxon>
        <taxon>Geomesophilobacter</taxon>
    </lineage>
</organism>
<evidence type="ECO:0000259" key="1">
    <source>
        <dbReference type="Pfam" id="PF07796"/>
    </source>
</evidence>